<protein>
    <submittedName>
        <fullName evidence="3">Uncharacterized protein LOC113495228</fullName>
    </submittedName>
</protein>
<dbReference type="Pfam" id="PF15092">
    <property type="entry name" value="UPF0728"/>
    <property type="match status" value="1"/>
</dbReference>
<comment type="similarity">
    <text evidence="1">Belongs to the UPF0728 family.</text>
</comment>
<dbReference type="RefSeq" id="XP_026729652.1">
    <property type="nucleotide sequence ID" value="XM_026873851.1"/>
</dbReference>
<dbReference type="InParanoid" id="A0A7E5VN00"/>
<evidence type="ECO:0000313" key="3">
    <source>
        <dbReference type="RefSeq" id="XP_026729652.1"/>
    </source>
</evidence>
<accession>A0A7E5VN00</accession>
<evidence type="ECO:0000256" key="1">
    <source>
        <dbReference type="ARBA" id="ARBA00009973"/>
    </source>
</evidence>
<dbReference type="KEGG" id="tnl:113495228"/>
<dbReference type="Proteomes" id="UP000322000">
    <property type="component" value="Chromosome 6"/>
</dbReference>
<dbReference type="InterPro" id="IPR027885">
    <property type="entry name" value="UPF0728"/>
</dbReference>
<proteinExistence type="inferred from homology"/>
<dbReference type="AlphaFoldDB" id="A0A7E5VN00"/>
<gene>
    <name evidence="3" type="primary">LOC113495228</name>
</gene>
<reference evidence="3" key="1">
    <citation type="submission" date="2025-08" db="UniProtKB">
        <authorList>
            <consortium name="RefSeq"/>
        </authorList>
    </citation>
    <scope>IDENTIFICATION</scope>
</reference>
<sequence length="154" mass="18376">MSFLYVKVYYGLSSTFSSNQHKPQFLTGLKDRLQKLGFRVDLAPVKLKNYCMIEMCGYEVFHCTLQNLHFNSCSDRDVVCMRAVNAVMEASVKFRRARAYLWFWTLIEHELFIRSKYGPRDFWLRNKYEGPEKKCIECSTCCDVLSKREDEYWE</sequence>
<dbReference type="OrthoDB" id="10003460at2759"/>
<dbReference type="GeneID" id="113495228"/>
<organism evidence="2 3">
    <name type="scientific">Trichoplusia ni</name>
    <name type="common">Cabbage looper</name>
    <dbReference type="NCBI Taxonomy" id="7111"/>
    <lineage>
        <taxon>Eukaryota</taxon>
        <taxon>Metazoa</taxon>
        <taxon>Ecdysozoa</taxon>
        <taxon>Arthropoda</taxon>
        <taxon>Hexapoda</taxon>
        <taxon>Insecta</taxon>
        <taxon>Pterygota</taxon>
        <taxon>Neoptera</taxon>
        <taxon>Endopterygota</taxon>
        <taxon>Lepidoptera</taxon>
        <taxon>Glossata</taxon>
        <taxon>Ditrysia</taxon>
        <taxon>Noctuoidea</taxon>
        <taxon>Noctuidae</taxon>
        <taxon>Plusiinae</taxon>
        <taxon>Trichoplusia</taxon>
    </lineage>
</organism>
<name>A0A7E5VN00_TRINI</name>
<evidence type="ECO:0000313" key="2">
    <source>
        <dbReference type="Proteomes" id="UP000322000"/>
    </source>
</evidence>
<keyword evidence="2" id="KW-1185">Reference proteome</keyword>